<organism evidence="2 3">
    <name type="scientific">Mycoplasmoides pneumoniae (strain ATCC 15531 / DSM 23978 / CIP 103766 / NBRC 14401 / NCTC 10119 / FH)</name>
    <name type="common">Mycoplasma pneumoniae</name>
    <dbReference type="NCBI Taxonomy" id="722438"/>
    <lineage>
        <taxon>Bacteria</taxon>
        <taxon>Bacillati</taxon>
        <taxon>Mycoplasmatota</taxon>
        <taxon>Mycoplasmoidales</taxon>
        <taxon>Mycoplasmoidaceae</taxon>
        <taxon>Mycoplasmoides</taxon>
    </lineage>
</organism>
<protein>
    <recommendedName>
        <fullName evidence="4">ECF transporter S component</fullName>
    </recommendedName>
</protein>
<feature type="transmembrane region" description="Helical" evidence="1">
    <location>
        <begin position="183"/>
        <end position="210"/>
    </location>
</feature>
<dbReference type="AlphaFoldDB" id="A0A0H3DLD7"/>
<keyword evidence="1" id="KW-1133">Transmembrane helix</keyword>
<dbReference type="EMBL" id="CP002077">
    <property type="protein sequence ID" value="ADK87200.1"/>
    <property type="molecule type" value="Genomic_DNA"/>
</dbReference>
<dbReference type="STRING" id="722438.F539_02990"/>
<dbReference type="Proteomes" id="UP000007756">
    <property type="component" value="Chromosome"/>
</dbReference>
<sequence length="225" mass="25994">MNGARIAFWPKKEQHQLFNLSFSAMMLALALIASFVSHFISIPFLSALKLTIDISSVFLIACAFFVSYSWALVITVALSLCSFIWDGNNWIGILTLTIANFAIVSFTRLYFHIFAQIKLRWLWVFSLATLSNTLLLTTLNGLLITPLYWYWFGYVPTANFVEVAKIYNKTPYFHFFLFGVPNYWVGIFALYSLFNVIKFTLVSLIGVPVMRAFQKFYWKKAQIVY</sequence>
<dbReference type="HOGENOM" id="CLU_1228796_0_0_14"/>
<dbReference type="NCBIfam" id="NF046054">
    <property type="entry name" value="memb_MPN527"/>
    <property type="match status" value="1"/>
</dbReference>
<accession>A0A0H3DLD7</accession>
<dbReference type="KEGG" id="mpj:MPNE_0623"/>
<dbReference type="PATRIC" id="fig|722438.3.peg.599"/>
<dbReference type="GeneID" id="66608793"/>
<keyword evidence="1" id="KW-0812">Transmembrane</keyword>
<gene>
    <name evidence="2" type="ordered locus">MPNE_0623</name>
</gene>
<feature type="transmembrane region" description="Helical" evidence="1">
    <location>
        <begin position="123"/>
        <end position="151"/>
    </location>
</feature>
<reference evidence="2 3" key="1">
    <citation type="journal article" date="2010" name="Appl. Environ. Microbiol.">
        <title>Targeted chromosomal knockouts in Mycoplasma pneumoniae.</title>
        <authorList>
            <person name="Krishnakumar R."/>
            <person name="Assad-Garcia N."/>
            <person name="Benders G.A."/>
            <person name="Phan Q."/>
            <person name="Montague M.G."/>
            <person name="Glass J.I."/>
        </authorList>
    </citation>
    <scope>NUCLEOTIDE SEQUENCE [LARGE SCALE GENOMIC DNA]</scope>
    <source>
        <strain evidence="3">ATCC 15531 / DSM 22911 / NBRC 14401 / NCTC 10119 / FH</strain>
    </source>
</reference>
<keyword evidence="1" id="KW-0472">Membrane</keyword>
<feature type="transmembrane region" description="Helical" evidence="1">
    <location>
        <begin position="57"/>
        <end position="85"/>
    </location>
</feature>
<name>A0A0H3DLD7_MYCPB</name>
<evidence type="ECO:0000256" key="1">
    <source>
        <dbReference type="SAM" id="Phobius"/>
    </source>
</evidence>
<feature type="transmembrane region" description="Helical" evidence="1">
    <location>
        <begin position="20"/>
        <end position="45"/>
    </location>
</feature>
<dbReference type="PaxDb" id="722438-MPNE_0623"/>
<proteinExistence type="predicted"/>
<dbReference type="RefSeq" id="WP_014325584.1">
    <property type="nucleotide sequence ID" value="NZ_CP010546.1"/>
</dbReference>
<dbReference type="Gene3D" id="1.10.1760.20">
    <property type="match status" value="1"/>
</dbReference>
<evidence type="ECO:0008006" key="4">
    <source>
        <dbReference type="Google" id="ProtNLM"/>
    </source>
</evidence>
<evidence type="ECO:0000313" key="3">
    <source>
        <dbReference type="Proteomes" id="UP000007756"/>
    </source>
</evidence>
<dbReference type="eggNOG" id="ENOG50343JE">
    <property type="taxonomic scope" value="Bacteria"/>
</dbReference>
<evidence type="ECO:0000313" key="2">
    <source>
        <dbReference type="EMBL" id="ADK87200.1"/>
    </source>
</evidence>
<feature type="transmembrane region" description="Helical" evidence="1">
    <location>
        <begin position="91"/>
        <end position="111"/>
    </location>
</feature>